<reference evidence="1 2" key="1">
    <citation type="submission" date="2024-02" db="EMBL/GenBank/DDBJ databases">
        <title>Lysobacter Genome Sequencing and Mining.</title>
        <authorList>
            <person name="Bierman J."/>
            <person name="Walker M.C."/>
        </authorList>
    </citation>
    <scope>NUCLEOTIDE SEQUENCE [LARGE SCALE GENOMIC DNA]</scope>
    <source>
        <strain evidence="1 2">PB6250</strain>
    </source>
</reference>
<evidence type="ECO:0000313" key="1">
    <source>
        <dbReference type="EMBL" id="MEI2453846.1"/>
    </source>
</evidence>
<comment type="caution">
    <text evidence="1">The sequence shown here is derived from an EMBL/GenBank/DDBJ whole genome shotgun (WGS) entry which is preliminary data.</text>
</comment>
<dbReference type="Proteomes" id="UP001387215">
    <property type="component" value="Unassembled WGS sequence"/>
</dbReference>
<dbReference type="RefSeq" id="WP_336131071.1">
    <property type="nucleotide sequence ID" value="NZ_JBANDL010000002.1"/>
</dbReference>
<proteinExistence type="predicted"/>
<gene>
    <name evidence="1" type="ORF">V2J18_04035</name>
</gene>
<keyword evidence="2" id="KW-1185">Reference proteome</keyword>
<sequence>MDETPRLDFSRVSLNMMTGRQTQLTLDTNVVISMIDCCKTDAAADDSTLKKNGLLEFVNFLRDCNRLNLAYCISPYFALIEMPADQAEVAAQAVEIFPVKFGLTWTDAENSLAPDLSKVGRRTKTDRYLGLRDDESVFMSQYYGGLLMLLLVARDFRESEPFDQFKAFLRLSRAHLDIVSSRIIQIARFVLAPAQVEGTELHELWKDIVLNFTQREKPLQRYPSSFHQMDKAAMNGAHDLVVLDSALVVESRGLGGVDADPWLVTGDRKLASLVRAIHHVGRDRSEAGKRLERDILAHHGDYWTKTEIEIAVQQPRMSGKLDLDCLKRQALAIRALAERNTRISLDLLDSAVPGTRRSL</sequence>
<name>A0ABU8D0B5_9GAMM</name>
<evidence type="ECO:0008006" key="3">
    <source>
        <dbReference type="Google" id="ProtNLM"/>
    </source>
</evidence>
<accession>A0ABU8D0B5</accession>
<dbReference type="EMBL" id="JBANDL010000002">
    <property type="protein sequence ID" value="MEI2453846.1"/>
    <property type="molecule type" value="Genomic_DNA"/>
</dbReference>
<organism evidence="1 2">
    <name type="scientific">Lysobacter firmicutimachus</name>
    <dbReference type="NCBI Taxonomy" id="1792846"/>
    <lineage>
        <taxon>Bacteria</taxon>
        <taxon>Pseudomonadati</taxon>
        <taxon>Pseudomonadota</taxon>
        <taxon>Gammaproteobacteria</taxon>
        <taxon>Lysobacterales</taxon>
        <taxon>Lysobacteraceae</taxon>
        <taxon>Lysobacter</taxon>
    </lineage>
</organism>
<evidence type="ECO:0000313" key="2">
    <source>
        <dbReference type="Proteomes" id="UP001387215"/>
    </source>
</evidence>
<protein>
    <recommendedName>
        <fullName evidence="3">PIN domain-containing protein</fullName>
    </recommendedName>
</protein>